<protein>
    <submittedName>
        <fullName evidence="3">Extracellular solute-binding protein</fullName>
    </submittedName>
</protein>
<evidence type="ECO:0000256" key="2">
    <source>
        <dbReference type="SAM" id="SignalP"/>
    </source>
</evidence>
<evidence type="ECO:0000313" key="3">
    <source>
        <dbReference type="EMBL" id="MCR2808065.1"/>
    </source>
</evidence>
<accession>A0A9X2MX48</accession>
<dbReference type="PROSITE" id="PS51257">
    <property type="entry name" value="PROKAR_LIPOPROTEIN"/>
    <property type="match status" value="1"/>
</dbReference>
<feature type="signal peptide" evidence="2">
    <location>
        <begin position="1"/>
        <end position="21"/>
    </location>
</feature>
<dbReference type="Proteomes" id="UP001141950">
    <property type="component" value="Unassembled WGS sequence"/>
</dbReference>
<comment type="caution">
    <text evidence="3">The sequence shown here is derived from an EMBL/GenBank/DDBJ whole genome shotgun (WGS) entry which is preliminary data.</text>
</comment>
<reference evidence="3" key="1">
    <citation type="submission" date="2022-08" db="EMBL/GenBank/DDBJ databases">
        <title>The genomic sequence of strain Paenibacillus sp. SCIV0701.</title>
        <authorList>
            <person name="Zhao H."/>
        </authorList>
    </citation>
    <scope>NUCLEOTIDE SEQUENCE</scope>
    <source>
        <strain evidence="3">SCIV0701</strain>
    </source>
</reference>
<keyword evidence="4" id="KW-1185">Reference proteome</keyword>
<evidence type="ECO:0000256" key="1">
    <source>
        <dbReference type="SAM" id="MobiDB-lite"/>
    </source>
</evidence>
<feature type="chain" id="PRO_5040722540" evidence="2">
    <location>
        <begin position="22"/>
        <end position="124"/>
    </location>
</feature>
<dbReference type="SUPFAM" id="SSF53850">
    <property type="entry name" value="Periplasmic binding protein-like II"/>
    <property type="match status" value="1"/>
</dbReference>
<feature type="region of interest" description="Disordered" evidence="1">
    <location>
        <begin position="27"/>
        <end position="53"/>
    </location>
</feature>
<dbReference type="EMBL" id="JANIPJ010000047">
    <property type="protein sequence ID" value="MCR2808065.1"/>
    <property type="molecule type" value="Genomic_DNA"/>
</dbReference>
<name>A0A9X2MX48_9BACL</name>
<feature type="non-terminal residue" evidence="3">
    <location>
        <position position="124"/>
    </location>
</feature>
<proteinExistence type="predicted"/>
<keyword evidence="2" id="KW-0732">Signal</keyword>
<dbReference type="Gene3D" id="3.40.190.10">
    <property type="entry name" value="Periplasmic binding protein-like II"/>
    <property type="match status" value="1"/>
</dbReference>
<evidence type="ECO:0000313" key="4">
    <source>
        <dbReference type="Proteomes" id="UP001141950"/>
    </source>
</evidence>
<sequence>MKRKLTSMATLLLAVVMLVSACSGGNGGNNGGNSAGETAKAGNNAGGETSGDKGAKTKLEFWTFQQLHADFYVEMAKRWNEANPDKQIELVANVSPFDDVHNKLLVSLQSGSGAPDLADIELGK</sequence>
<dbReference type="AlphaFoldDB" id="A0A9X2MX48"/>
<organism evidence="3 4">
    <name type="scientific">Paenibacillus soyae</name>
    <dbReference type="NCBI Taxonomy" id="2969249"/>
    <lineage>
        <taxon>Bacteria</taxon>
        <taxon>Bacillati</taxon>
        <taxon>Bacillota</taxon>
        <taxon>Bacilli</taxon>
        <taxon>Bacillales</taxon>
        <taxon>Paenibacillaceae</taxon>
        <taxon>Paenibacillus</taxon>
    </lineage>
</organism>
<gene>
    <name evidence="3" type="ORF">NQZ67_29760</name>
</gene>